<keyword evidence="2" id="KW-1185">Reference proteome</keyword>
<organism evidence="1 2">
    <name type="scientific">Samsonia erythrinae</name>
    <dbReference type="NCBI Taxonomy" id="160434"/>
    <lineage>
        <taxon>Bacteria</taxon>
        <taxon>Pseudomonadati</taxon>
        <taxon>Pseudomonadota</taxon>
        <taxon>Gammaproteobacteria</taxon>
        <taxon>Enterobacterales</taxon>
        <taxon>Pectobacteriaceae</taxon>
        <taxon>Samsonia</taxon>
    </lineage>
</organism>
<dbReference type="EMBL" id="SMBY01000011">
    <property type="protein sequence ID" value="TCV04177.1"/>
    <property type="molecule type" value="Genomic_DNA"/>
</dbReference>
<evidence type="ECO:0000313" key="2">
    <source>
        <dbReference type="Proteomes" id="UP000295433"/>
    </source>
</evidence>
<gene>
    <name evidence="1" type="ORF">EDC54_11147</name>
</gene>
<sequence length="108" mass="12246">MNTIFVVDRNPVTKNYIPSELKGLVPLITEREVIKRTYKGYRLKVNYSKNGTMYMDEHYAFFPVYVTALDFVAKEANKVAGELESLKLKAIGLMCEAHDELKRIGGAA</sequence>
<reference evidence="1 2" key="1">
    <citation type="submission" date="2019-03" db="EMBL/GenBank/DDBJ databases">
        <title>Genomic Encyclopedia of Type Strains, Phase IV (KMG-IV): sequencing the most valuable type-strain genomes for metagenomic binning, comparative biology and taxonomic classification.</title>
        <authorList>
            <person name="Goeker M."/>
        </authorList>
    </citation>
    <scope>NUCLEOTIDE SEQUENCE [LARGE SCALE GENOMIC DNA]</scope>
    <source>
        <strain evidence="1 2">DSM 16730</strain>
    </source>
</reference>
<name>A0A4R3VFI1_9GAMM</name>
<comment type="caution">
    <text evidence="1">The sequence shown here is derived from an EMBL/GenBank/DDBJ whole genome shotgun (WGS) entry which is preliminary data.</text>
</comment>
<evidence type="ECO:0000313" key="1">
    <source>
        <dbReference type="EMBL" id="TCV04177.1"/>
    </source>
</evidence>
<proteinExistence type="predicted"/>
<accession>A0A4R3VFI1</accession>
<dbReference type="AlphaFoldDB" id="A0A4R3VFI1"/>
<protein>
    <submittedName>
        <fullName evidence="1">Uncharacterized protein</fullName>
    </submittedName>
</protein>
<dbReference type="Proteomes" id="UP000295433">
    <property type="component" value="Unassembled WGS sequence"/>
</dbReference>
<dbReference type="RefSeq" id="WP_132457889.1">
    <property type="nucleotide sequence ID" value="NZ_JAWIZJ010000011.1"/>
</dbReference>